<organism evidence="3 4">
    <name type="scientific">Georgenia satyanarayanai</name>
    <dbReference type="NCBI Taxonomy" id="860221"/>
    <lineage>
        <taxon>Bacteria</taxon>
        <taxon>Bacillati</taxon>
        <taxon>Actinomycetota</taxon>
        <taxon>Actinomycetes</taxon>
        <taxon>Micrococcales</taxon>
        <taxon>Bogoriellaceae</taxon>
        <taxon>Georgenia</taxon>
    </lineage>
</organism>
<dbReference type="AlphaFoldDB" id="A0A2Y9AJ56"/>
<dbReference type="EMBL" id="UETB01000008">
    <property type="protein sequence ID" value="SSA43298.1"/>
    <property type="molecule type" value="Genomic_DNA"/>
</dbReference>
<dbReference type="Pfam" id="PF19266">
    <property type="entry name" value="CIS_tube"/>
    <property type="match status" value="1"/>
</dbReference>
<gene>
    <name evidence="3" type="ORF">SAMN05216184_10862</name>
</gene>
<reference evidence="3 4" key="1">
    <citation type="submission" date="2016-10" db="EMBL/GenBank/DDBJ databases">
        <authorList>
            <person name="Cai Z."/>
        </authorList>
    </citation>
    <scope>NUCLEOTIDE SEQUENCE [LARGE SCALE GENOMIC DNA]</scope>
    <source>
        <strain evidence="3 4">CGMCC 1.10826</strain>
    </source>
</reference>
<dbReference type="InterPro" id="IPR045361">
    <property type="entry name" value="CIS_tube_prot_N"/>
</dbReference>
<keyword evidence="4" id="KW-1185">Reference proteome</keyword>
<sequence>MVNPGLEAATASAGAASKFEKAYLQLYEPSRDGSLAKPGAPLQRVEFQFNPKELTIAKAASWARATGSGNKSSGPPQYKGPQPSKLNLEMFLDASDTQDNSVVKAVDLLLGCCVPTSTSHDQKRDSPPWAVFRWGGITGFLSYISSVSAKYTLFTSGGVPIRAVVTVVLEELSGEPPGQNPTSGGLVPRRVHVMAEGDTLPALAYGEYGRPDLWRAVAAANGIDDPFRVRLGTAVMLPAVEELAPVAGEVSHALR</sequence>
<dbReference type="OrthoDB" id="9815939at2"/>
<proteinExistence type="predicted"/>
<evidence type="ECO:0000256" key="1">
    <source>
        <dbReference type="SAM" id="MobiDB-lite"/>
    </source>
</evidence>
<dbReference type="RefSeq" id="WP_110852779.1">
    <property type="nucleotide sequence ID" value="NZ_QKLZ01000008.1"/>
</dbReference>
<feature type="domain" description="Contractile injection system tube protein N-terminal" evidence="2">
    <location>
        <begin position="19"/>
        <end position="171"/>
    </location>
</feature>
<name>A0A2Y9AJ56_9MICO</name>
<evidence type="ECO:0000259" key="2">
    <source>
        <dbReference type="Pfam" id="PF19266"/>
    </source>
</evidence>
<accession>A0A2Y9AJ56</accession>
<feature type="region of interest" description="Disordered" evidence="1">
    <location>
        <begin position="65"/>
        <end position="84"/>
    </location>
</feature>
<evidence type="ECO:0000313" key="3">
    <source>
        <dbReference type="EMBL" id="SSA43298.1"/>
    </source>
</evidence>
<dbReference type="Proteomes" id="UP000250222">
    <property type="component" value="Unassembled WGS sequence"/>
</dbReference>
<evidence type="ECO:0000313" key="4">
    <source>
        <dbReference type="Proteomes" id="UP000250222"/>
    </source>
</evidence>
<protein>
    <recommendedName>
        <fullName evidence="2">Contractile injection system tube protein N-terminal domain-containing protein</fullName>
    </recommendedName>
</protein>